<dbReference type="InterPro" id="IPR036875">
    <property type="entry name" value="Znf_CCHC_sf"/>
</dbReference>
<evidence type="ECO:0000256" key="1">
    <source>
        <dbReference type="PROSITE-ProRule" id="PRU00047"/>
    </source>
</evidence>
<dbReference type="OrthoDB" id="123554at2759"/>
<dbReference type="Gene3D" id="4.10.60.10">
    <property type="entry name" value="Zinc finger, CCHC-type"/>
    <property type="match status" value="1"/>
</dbReference>
<keyword evidence="1" id="KW-0863">Zinc-finger</keyword>
<evidence type="ECO:0000256" key="2">
    <source>
        <dbReference type="SAM" id="MobiDB-lite"/>
    </source>
</evidence>
<feature type="compositionally biased region" description="Polar residues" evidence="2">
    <location>
        <begin position="177"/>
        <end position="188"/>
    </location>
</feature>
<dbReference type="InterPro" id="IPR001878">
    <property type="entry name" value="Znf_CCHC"/>
</dbReference>
<gene>
    <name evidence="4" type="ORF">F443_13818</name>
</gene>
<dbReference type="Proteomes" id="UP000018721">
    <property type="component" value="Unassembled WGS sequence"/>
</dbReference>
<reference evidence="4 5" key="1">
    <citation type="submission" date="2013-11" db="EMBL/GenBank/DDBJ databases">
        <title>The Genome Sequence of Phytophthora parasitica P1569.</title>
        <authorList>
            <consortium name="The Broad Institute Genomics Platform"/>
            <person name="Russ C."/>
            <person name="Tyler B."/>
            <person name="Panabieres F."/>
            <person name="Shan W."/>
            <person name="Tripathy S."/>
            <person name="Grunwald N."/>
            <person name="Machado M."/>
            <person name="Johnson C.S."/>
            <person name="Arredondo F."/>
            <person name="Hong C."/>
            <person name="Coffey M."/>
            <person name="Young S.K."/>
            <person name="Zeng Q."/>
            <person name="Gargeya S."/>
            <person name="Fitzgerald M."/>
            <person name="Abouelleil A."/>
            <person name="Alvarado L."/>
            <person name="Chapman S.B."/>
            <person name="Gainer-Dewar J."/>
            <person name="Goldberg J."/>
            <person name="Griggs A."/>
            <person name="Gujja S."/>
            <person name="Hansen M."/>
            <person name="Howarth C."/>
            <person name="Imamovic A."/>
            <person name="Ireland A."/>
            <person name="Larimer J."/>
            <person name="McCowan C."/>
            <person name="Murphy C."/>
            <person name="Pearson M."/>
            <person name="Poon T.W."/>
            <person name="Priest M."/>
            <person name="Roberts A."/>
            <person name="Saif S."/>
            <person name="Shea T."/>
            <person name="Sykes S."/>
            <person name="Wortman J."/>
            <person name="Nusbaum C."/>
            <person name="Birren B."/>
        </authorList>
    </citation>
    <scope>NUCLEOTIDE SEQUENCE [LARGE SCALE GENOMIC DNA]</scope>
    <source>
        <strain evidence="4 5">P1569</strain>
    </source>
</reference>
<dbReference type="HOGENOM" id="CLU_000384_7_4_1"/>
<keyword evidence="5" id="KW-1185">Reference proteome</keyword>
<dbReference type="AlphaFoldDB" id="V9EQZ8"/>
<dbReference type="GO" id="GO:0003676">
    <property type="term" value="F:nucleic acid binding"/>
    <property type="evidence" value="ECO:0007669"/>
    <property type="project" value="InterPro"/>
</dbReference>
<organism evidence="4 5">
    <name type="scientific">Phytophthora nicotianae P1569</name>
    <dbReference type="NCBI Taxonomy" id="1317065"/>
    <lineage>
        <taxon>Eukaryota</taxon>
        <taxon>Sar</taxon>
        <taxon>Stramenopiles</taxon>
        <taxon>Oomycota</taxon>
        <taxon>Peronosporomycetes</taxon>
        <taxon>Peronosporales</taxon>
        <taxon>Peronosporaceae</taxon>
        <taxon>Phytophthora</taxon>
    </lineage>
</organism>
<keyword evidence="1" id="KW-0479">Metal-binding</keyword>
<dbReference type="Pfam" id="PF03732">
    <property type="entry name" value="Retrotrans_gag"/>
    <property type="match status" value="1"/>
</dbReference>
<keyword evidence="1" id="KW-0862">Zinc</keyword>
<dbReference type="PROSITE" id="PS50158">
    <property type="entry name" value="ZF_CCHC"/>
    <property type="match status" value="1"/>
</dbReference>
<accession>V9EQZ8</accession>
<evidence type="ECO:0000313" key="4">
    <source>
        <dbReference type="EMBL" id="ETI40888.1"/>
    </source>
</evidence>
<dbReference type="Pfam" id="PF00098">
    <property type="entry name" value="zf-CCHC"/>
    <property type="match status" value="1"/>
</dbReference>
<name>V9EQZ8_PHYNI</name>
<evidence type="ECO:0000313" key="5">
    <source>
        <dbReference type="Proteomes" id="UP000018721"/>
    </source>
</evidence>
<dbReference type="SUPFAM" id="SSF57756">
    <property type="entry name" value="Retrovirus zinc finger-like domains"/>
    <property type="match status" value="1"/>
</dbReference>
<evidence type="ECO:0000259" key="3">
    <source>
        <dbReference type="PROSITE" id="PS50158"/>
    </source>
</evidence>
<dbReference type="GO" id="GO:0008270">
    <property type="term" value="F:zinc ion binding"/>
    <property type="evidence" value="ECO:0007669"/>
    <property type="project" value="UniProtKB-KW"/>
</dbReference>
<proteinExistence type="predicted"/>
<dbReference type="EMBL" id="ANIZ01002407">
    <property type="protein sequence ID" value="ETI40888.1"/>
    <property type="molecule type" value="Genomic_DNA"/>
</dbReference>
<feature type="region of interest" description="Disordered" evidence="2">
    <location>
        <begin position="169"/>
        <end position="191"/>
    </location>
</feature>
<dbReference type="InterPro" id="IPR005162">
    <property type="entry name" value="Retrotrans_gag_dom"/>
</dbReference>
<dbReference type="SMART" id="SM00343">
    <property type="entry name" value="ZnF_C2HC"/>
    <property type="match status" value="1"/>
</dbReference>
<feature type="domain" description="CCHC-type" evidence="3">
    <location>
        <begin position="205"/>
        <end position="219"/>
    </location>
</feature>
<protein>
    <recommendedName>
        <fullName evidence="3">CCHC-type domain-containing protein</fullName>
    </recommendedName>
</protein>
<comment type="caution">
    <text evidence="4">The sequence shown here is derived from an EMBL/GenBank/DDBJ whole genome shotgun (WGS) entry which is preliminary data.</text>
</comment>
<sequence>MQALQSLVASTPAEQVERVNAIGTYEQGLIAHVRGNLQAPAAEGKPPHPKPLRLKVTPYEGKEGNNLLFWVRESWAYTREATSPGCFTSWPQLCEQLRAAFLSANYKYRQRSRFLSCKQGKRELHEYIQEMRELTASLVGDPLYEHIKSSNLEETIQVALQEEYSHRQARTPASAWPGSSSQHSNRANPSAPVELGAAKQHDIHCFGCGRLGHFKRDCPAEKYRERAYPKPVLKGR</sequence>